<proteinExistence type="inferred from homology"/>
<dbReference type="Gene3D" id="2.40.160.20">
    <property type="match status" value="1"/>
</dbReference>
<reference evidence="3 4" key="1">
    <citation type="submission" date="2016-10" db="EMBL/GenBank/DDBJ databases">
        <authorList>
            <person name="de Groot N.N."/>
        </authorList>
    </citation>
    <scope>NUCLEOTIDE SEQUENCE [LARGE SCALE GENOMIC DNA]</scope>
    <source>
        <strain evidence="3 4">AR32</strain>
    </source>
</reference>
<evidence type="ECO:0000313" key="3">
    <source>
        <dbReference type="EMBL" id="SEF57996.1"/>
    </source>
</evidence>
<dbReference type="PANTHER" id="PTHR37315:SF1">
    <property type="entry name" value="UPF0311 PROTEIN BLR7842"/>
    <property type="match status" value="1"/>
</dbReference>
<organism evidence="3 4">
    <name type="scientific">Xylanibacter ruminicola</name>
    <name type="common">Prevotella ruminicola</name>
    <dbReference type="NCBI Taxonomy" id="839"/>
    <lineage>
        <taxon>Bacteria</taxon>
        <taxon>Pseudomonadati</taxon>
        <taxon>Bacteroidota</taxon>
        <taxon>Bacteroidia</taxon>
        <taxon>Bacteroidales</taxon>
        <taxon>Prevotellaceae</taxon>
        <taxon>Xylanibacter</taxon>
    </lineage>
</organism>
<name>A0A1H5T5D0_XYLRU</name>
<dbReference type="InterPro" id="IPR020915">
    <property type="entry name" value="UPF0311"/>
</dbReference>
<dbReference type="HAMAP" id="MF_00775">
    <property type="entry name" value="UPF0311"/>
    <property type="match status" value="1"/>
</dbReference>
<dbReference type="Pfam" id="PF11578">
    <property type="entry name" value="DUF3237"/>
    <property type="match status" value="1"/>
</dbReference>
<keyword evidence="2" id="KW-0732">Signal</keyword>
<dbReference type="PANTHER" id="PTHR37315">
    <property type="entry name" value="UPF0311 PROTEIN BLR7842"/>
    <property type="match status" value="1"/>
</dbReference>
<evidence type="ECO:0000256" key="1">
    <source>
        <dbReference type="HAMAP-Rule" id="MF_00775"/>
    </source>
</evidence>
<protein>
    <recommendedName>
        <fullName evidence="1">UPF0311 protein SAMN05216354_0879</fullName>
    </recommendedName>
</protein>
<feature type="signal peptide" evidence="2">
    <location>
        <begin position="1"/>
        <end position="20"/>
    </location>
</feature>
<dbReference type="Proteomes" id="UP000236735">
    <property type="component" value="Unassembled WGS sequence"/>
</dbReference>
<evidence type="ECO:0000256" key="2">
    <source>
        <dbReference type="SAM" id="SignalP"/>
    </source>
</evidence>
<comment type="similarity">
    <text evidence="1">Belongs to the UPF0311 family.</text>
</comment>
<gene>
    <name evidence="3" type="ORF">SAMN05216354_0879</name>
</gene>
<evidence type="ECO:0000313" key="4">
    <source>
        <dbReference type="Proteomes" id="UP000236735"/>
    </source>
</evidence>
<dbReference type="RefSeq" id="WP_036910784.1">
    <property type="nucleotide sequence ID" value="NZ_FNUV01000002.1"/>
</dbReference>
<sequence>MNKILLSIIMLLALNVRASAQVTEPKDTPELEFALQLKVTLGEAYSAGETQHGQRTIIPITGGTFEGPAIKGTIINGGADYQLGNKSLNRTELEAIYCIKTDDGVVIHVRNRGIIATGKDAQGNPSFYFRAAPQFEAPADGKYAWLNNSLFVCAPEFSQSFKGIVLNVWRVK</sequence>
<accession>A0A1H5T5D0</accession>
<dbReference type="EMBL" id="FNUV01000002">
    <property type="protein sequence ID" value="SEF57996.1"/>
    <property type="molecule type" value="Genomic_DNA"/>
</dbReference>
<dbReference type="AlphaFoldDB" id="A0A1H5T5D0"/>
<feature type="chain" id="PRO_5009284646" description="UPF0311 protein SAMN05216354_0879" evidence="2">
    <location>
        <begin position="21"/>
        <end position="172"/>
    </location>
</feature>